<accession>A0AAF0U9I8</accession>
<protein>
    <recommendedName>
        <fullName evidence="4">Integrase core domain containing protein</fullName>
    </recommendedName>
</protein>
<organism evidence="2 3">
    <name type="scientific">Solanum verrucosum</name>
    <dbReference type="NCBI Taxonomy" id="315347"/>
    <lineage>
        <taxon>Eukaryota</taxon>
        <taxon>Viridiplantae</taxon>
        <taxon>Streptophyta</taxon>
        <taxon>Embryophyta</taxon>
        <taxon>Tracheophyta</taxon>
        <taxon>Spermatophyta</taxon>
        <taxon>Magnoliopsida</taxon>
        <taxon>eudicotyledons</taxon>
        <taxon>Gunneridae</taxon>
        <taxon>Pentapetalae</taxon>
        <taxon>asterids</taxon>
        <taxon>lamiids</taxon>
        <taxon>Solanales</taxon>
        <taxon>Solanaceae</taxon>
        <taxon>Solanoideae</taxon>
        <taxon>Solaneae</taxon>
        <taxon>Solanum</taxon>
    </lineage>
</organism>
<evidence type="ECO:0000313" key="3">
    <source>
        <dbReference type="Proteomes" id="UP001234989"/>
    </source>
</evidence>
<name>A0AAF0U9I8_SOLVR</name>
<gene>
    <name evidence="2" type="ORF">MTR67_034961</name>
</gene>
<reference evidence="2" key="1">
    <citation type="submission" date="2023-08" db="EMBL/GenBank/DDBJ databases">
        <title>A de novo genome assembly of Solanum verrucosum Schlechtendal, a Mexican diploid species geographically isolated from the other diploid A-genome species in potato relatives.</title>
        <authorList>
            <person name="Hosaka K."/>
        </authorList>
    </citation>
    <scope>NUCLEOTIDE SEQUENCE</scope>
    <source>
        <tissue evidence="2">Young leaves</tissue>
    </source>
</reference>
<dbReference type="AlphaFoldDB" id="A0AAF0U9I8"/>
<feature type="compositionally biased region" description="Acidic residues" evidence="1">
    <location>
        <begin position="181"/>
        <end position="198"/>
    </location>
</feature>
<dbReference type="PANTHER" id="PTHR33180:SF31">
    <property type="entry name" value="POLYPROTEIN PROTEIN"/>
    <property type="match status" value="1"/>
</dbReference>
<proteinExistence type="predicted"/>
<sequence>MNRLKATNMRTILEEKRLSTEGVVDRYPTVWDTLRFHKFEQFTKPQNPYVPTWVKEFYESYAWLLPKGKKKTGSRAPQEFVERIVAEYLKDEFKWRRAAPMDTSPVVDVETMEMDTSPPTMANELKGHHELITAHDQALDALTTRVETCNVDISEGPSSEMPSTFEIPLAIVTEDANVSNDGDESDASESDEEELVDH</sequence>
<evidence type="ECO:0008006" key="4">
    <source>
        <dbReference type="Google" id="ProtNLM"/>
    </source>
</evidence>
<evidence type="ECO:0000313" key="2">
    <source>
        <dbReference type="EMBL" id="WMV41576.1"/>
    </source>
</evidence>
<keyword evidence="3" id="KW-1185">Reference proteome</keyword>
<dbReference type="PANTHER" id="PTHR33180">
    <property type="entry name" value="PHOTOSYSTEM II CP43 REACTION CENTER PROTEIN"/>
    <property type="match status" value="1"/>
</dbReference>
<dbReference type="EMBL" id="CP133619">
    <property type="protein sequence ID" value="WMV41576.1"/>
    <property type="molecule type" value="Genomic_DNA"/>
</dbReference>
<dbReference type="Proteomes" id="UP001234989">
    <property type="component" value="Chromosome 8"/>
</dbReference>
<evidence type="ECO:0000256" key="1">
    <source>
        <dbReference type="SAM" id="MobiDB-lite"/>
    </source>
</evidence>
<feature type="region of interest" description="Disordered" evidence="1">
    <location>
        <begin position="175"/>
        <end position="198"/>
    </location>
</feature>